<accession>A0A0C4EGB2</accession>
<feature type="region of interest" description="Disordered" evidence="1">
    <location>
        <begin position="167"/>
        <end position="191"/>
    </location>
</feature>
<protein>
    <submittedName>
        <fullName evidence="2 3">Uncharacterized protein</fullName>
    </submittedName>
</protein>
<evidence type="ECO:0000313" key="3">
    <source>
        <dbReference type="EnsemblFungi" id="MAPG_11843T0"/>
    </source>
</evidence>
<name>A0A0C4EGB2_MAGP6</name>
<sequence>MKRPTALVTGVAQELGHALVGAPTDAGYHVFATAQDSSKVDSALQDQQKGRTEVLPLIVMSHESIAGRAAAVKQATGGRGSMCWGSRRGSWVNVPSPAGHVQMALAKQVHNNKLSVNQSATILALKVAQPMRALVMTFTLTTGPPSPYPRTLRYKDVEETIARQARGEMHVTARAPRSWSPTSSLTSGQGPARWSRAASHLFEWILHRDKSVY</sequence>
<evidence type="ECO:0000256" key="1">
    <source>
        <dbReference type="SAM" id="MobiDB-lite"/>
    </source>
</evidence>
<reference evidence="3" key="5">
    <citation type="submission" date="2015-06" db="UniProtKB">
        <authorList>
            <consortium name="EnsemblFungi"/>
        </authorList>
    </citation>
    <scope>IDENTIFICATION</scope>
    <source>
        <strain evidence="3">ATCC 64411</strain>
    </source>
</reference>
<proteinExistence type="predicted"/>
<reference evidence="2" key="3">
    <citation type="submission" date="2011-03" db="EMBL/GenBank/DDBJ databases">
        <title>Annotation of Magnaporthe poae ATCC 64411.</title>
        <authorList>
            <person name="Ma L.-J."/>
            <person name="Dead R."/>
            <person name="Young S.K."/>
            <person name="Zeng Q."/>
            <person name="Gargeya S."/>
            <person name="Fitzgerald M."/>
            <person name="Haas B."/>
            <person name="Abouelleil A."/>
            <person name="Alvarado L."/>
            <person name="Arachchi H.M."/>
            <person name="Berlin A."/>
            <person name="Brown A."/>
            <person name="Chapman S.B."/>
            <person name="Chen Z."/>
            <person name="Dunbar C."/>
            <person name="Freedman E."/>
            <person name="Gearin G."/>
            <person name="Gellesch M."/>
            <person name="Goldberg J."/>
            <person name="Griggs A."/>
            <person name="Gujja S."/>
            <person name="Heiman D."/>
            <person name="Howarth C."/>
            <person name="Larson L."/>
            <person name="Lui A."/>
            <person name="MacDonald P.J.P."/>
            <person name="Mehta T."/>
            <person name="Montmayeur A."/>
            <person name="Murphy C."/>
            <person name="Neiman D."/>
            <person name="Pearson M."/>
            <person name="Priest M."/>
            <person name="Roberts A."/>
            <person name="Saif S."/>
            <person name="Shea T."/>
            <person name="Shenoy N."/>
            <person name="Sisk P."/>
            <person name="Stolte C."/>
            <person name="Sykes S."/>
            <person name="Yandava C."/>
            <person name="Wortman J."/>
            <person name="Nusbaum C."/>
            <person name="Birren B."/>
        </authorList>
    </citation>
    <scope>NUCLEOTIDE SEQUENCE</scope>
    <source>
        <strain evidence="2">ATCC 64411</strain>
    </source>
</reference>
<reference evidence="3" key="4">
    <citation type="journal article" date="2015" name="G3 (Bethesda)">
        <title>Genome sequences of three phytopathogenic species of the Magnaporthaceae family of fungi.</title>
        <authorList>
            <person name="Okagaki L.H."/>
            <person name="Nunes C.C."/>
            <person name="Sailsbery J."/>
            <person name="Clay B."/>
            <person name="Brown D."/>
            <person name="John T."/>
            <person name="Oh Y."/>
            <person name="Young N."/>
            <person name="Fitzgerald M."/>
            <person name="Haas B.J."/>
            <person name="Zeng Q."/>
            <person name="Young S."/>
            <person name="Adiconis X."/>
            <person name="Fan L."/>
            <person name="Levin J.Z."/>
            <person name="Mitchell T.K."/>
            <person name="Okubara P.A."/>
            <person name="Farman M.L."/>
            <person name="Kohn L.M."/>
            <person name="Birren B."/>
            <person name="Ma L.-J."/>
            <person name="Dean R.A."/>
        </authorList>
    </citation>
    <scope>NUCLEOTIDE SEQUENCE</scope>
    <source>
        <strain evidence="3">ATCC 64411 / 73-15</strain>
    </source>
</reference>
<reference evidence="2" key="1">
    <citation type="submission" date="2010-05" db="EMBL/GenBank/DDBJ databases">
        <title>The Genome Sequence of Magnaporthe poae strain ATCC 64411.</title>
        <authorList>
            <consortium name="The Broad Institute Genome Sequencing Platform"/>
            <consortium name="Broad Institute Genome Sequencing Center for Infectious Disease"/>
            <person name="Ma L.-J."/>
            <person name="Dead R."/>
            <person name="Young S."/>
            <person name="Zeng Q."/>
            <person name="Koehrsen M."/>
            <person name="Alvarado L."/>
            <person name="Berlin A."/>
            <person name="Chapman S.B."/>
            <person name="Chen Z."/>
            <person name="Freedman E."/>
            <person name="Gellesch M."/>
            <person name="Goldberg J."/>
            <person name="Griggs A."/>
            <person name="Gujja S."/>
            <person name="Heilman E.R."/>
            <person name="Heiman D."/>
            <person name="Hepburn T."/>
            <person name="Howarth C."/>
            <person name="Jen D."/>
            <person name="Larson L."/>
            <person name="Mehta T."/>
            <person name="Neiman D."/>
            <person name="Pearson M."/>
            <person name="Roberts A."/>
            <person name="Saif S."/>
            <person name="Shea T."/>
            <person name="Shenoy N."/>
            <person name="Sisk P."/>
            <person name="Stolte C."/>
            <person name="Sykes S."/>
            <person name="Walk T."/>
            <person name="White J."/>
            <person name="Yandava C."/>
            <person name="Haas B."/>
            <person name="Nusbaum C."/>
            <person name="Birren B."/>
        </authorList>
    </citation>
    <scope>NUCLEOTIDE SEQUENCE</scope>
    <source>
        <strain evidence="2">ATCC 64411</strain>
    </source>
</reference>
<organism evidence="3 4">
    <name type="scientific">Magnaporthiopsis poae (strain ATCC 64411 / 73-15)</name>
    <name type="common">Kentucky bluegrass fungus</name>
    <name type="synonym">Magnaporthe poae</name>
    <dbReference type="NCBI Taxonomy" id="644358"/>
    <lineage>
        <taxon>Eukaryota</taxon>
        <taxon>Fungi</taxon>
        <taxon>Dikarya</taxon>
        <taxon>Ascomycota</taxon>
        <taxon>Pezizomycotina</taxon>
        <taxon>Sordariomycetes</taxon>
        <taxon>Sordariomycetidae</taxon>
        <taxon>Magnaporthales</taxon>
        <taxon>Magnaporthaceae</taxon>
        <taxon>Magnaporthiopsis</taxon>
    </lineage>
</organism>
<dbReference type="EMBL" id="ADBL01002942">
    <property type="status" value="NOT_ANNOTATED_CDS"/>
    <property type="molecule type" value="Genomic_DNA"/>
</dbReference>
<dbReference type="EnsemblFungi" id="MAPG_11843T0">
    <property type="protein sequence ID" value="MAPG_11843T0"/>
    <property type="gene ID" value="MAPG_11843"/>
</dbReference>
<dbReference type="Gene3D" id="3.40.50.720">
    <property type="entry name" value="NAD(P)-binding Rossmann-like Domain"/>
    <property type="match status" value="1"/>
</dbReference>
<dbReference type="Proteomes" id="UP000011715">
    <property type="component" value="Unassembled WGS sequence"/>
</dbReference>
<dbReference type="AlphaFoldDB" id="A0A0C4EGB2"/>
<dbReference type="EMBL" id="GL877013">
    <property type="protein sequence ID" value="KLU92891.1"/>
    <property type="molecule type" value="Genomic_DNA"/>
</dbReference>
<gene>
    <name evidence="2" type="ORF">MAPG_11843</name>
</gene>
<dbReference type="OrthoDB" id="2102561at2759"/>
<feature type="compositionally biased region" description="Polar residues" evidence="1">
    <location>
        <begin position="179"/>
        <end position="189"/>
    </location>
</feature>
<reference evidence="4" key="2">
    <citation type="submission" date="2010-05" db="EMBL/GenBank/DDBJ databases">
        <title>The genome sequence of Magnaporthe poae strain ATCC 64411.</title>
        <authorList>
            <person name="Ma L.-J."/>
            <person name="Dead R."/>
            <person name="Young S."/>
            <person name="Zeng Q."/>
            <person name="Koehrsen M."/>
            <person name="Alvarado L."/>
            <person name="Berlin A."/>
            <person name="Chapman S.B."/>
            <person name="Chen Z."/>
            <person name="Freedman E."/>
            <person name="Gellesch M."/>
            <person name="Goldberg J."/>
            <person name="Griggs A."/>
            <person name="Gujja S."/>
            <person name="Heilman E.R."/>
            <person name="Heiman D."/>
            <person name="Hepburn T."/>
            <person name="Howarth C."/>
            <person name="Jen D."/>
            <person name="Larson L."/>
            <person name="Mehta T."/>
            <person name="Neiman D."/>
            <person name="Pearson M."/>
            <person name="Roberts A."/>
            <person name="Saif S."/>
            <person name="Shea T."/>
            <person name="Shenoy N."/>
            <person name="Sisk P."/>
            <person name="Stolte C."/>
            <person name="Sykes S."/>
            <person name="Walk T."/>
            <person name="White J."/>
            <person name="Yandava C."/>
            <person name="Haas B."/>
            <person name="Nusbaum C."/>
            <person name="Birren B."/>
        </authorList>
    </citation>
    <scope>NUCLEOTIDE SEQUENCE [LARGE SCALE GENOMIC DNA]</scope>
    <source>
        <strain evidence="4">ATCC 64411 / 73-15</strain>
    </source>
</reference>
<keyword evidence="4" id="KW-1185">Reference proteome</keyword>
<dbReference type="InterPro" id="IPR036291">
    <property type="entry name" value="NAD(P)-bd_dom_sf"/>
</dbReference>
<dbReference type="SUPFAM" id="SSF51735">
    <property type="entry name" value="NAD(P)-binding Rossmann-fold domains"/>
    <property type="match status" value="1"/>
</dbReference>
<evidence type="ECO:0000313" key="4">
    <source>
        <dbReference type="Proteomes" id="UP000011715"/>
    </source>
</evidence>
<dbReference type="VEuPathDB" id="FungiDB:MAPG_11843"/>
<evidence type="ECO:0000313" key="2">
    <source>
        <dbReference type="EMBL" id="KLU92891.1"/>
    </source>
</evidence>